<evidence type="ECO:0000313" key="4">
    <source>
        <dbReference type="Proteomes" id="UP000245423"/>
    </source>
</evidence>
<dbReference type="RefSeq" id="WP_005585981.1">
    <property type="nucleotide sequence ID" value="NZ_LT669839.1"/>
</dbReference>
<dbReference type="PANTHER" id="PTHR39966">
    <property type="entry name" value="BLL2471 PROTEIN-RELATED"/>
    <property type="match status" value="1"/>
</dbReference>
<proteinExistence type="predicted"/>
<dbReference type="HOGENOM" id="CLU_026706_1_0_9"/>
<dbReference type="SUPFAM" id="SSF47266">
    <property type="entry name" value="4-helical cytokines"/>
    <property type="match status" value="1"/>
</dbReference>
<keyword evidence="4" id="KW-1185">Reference proteome</keyword>
<evidence type="ECO:0000259" key="2">
    <source>
        <dbReference type="Pfam" id="PF01814"/>
    </source>
</evidence>
<dbReference type="Gene3D" id="3.30.450.20">
    <property type="entry name" value="PAS domain"/>
    <property type="match status" value="1"/>
</dbReference>
<sequence>MVDIDREKIESLKEYVQGVVDNGDGKALYLKYKEDIETVTPQECFEIFTSKLEKGYTPKDVLKILDKVINVFHKPLSNYSWKKPKEDSFLYYLIKENEALTKKLEEIKKIILNKEVEIKKDELLVRVKKLEEFNQHYLKKENILFPYLEKKMDRFHGLTIMWSLHDEARKNIKRVENLLESENMSVEEFNKEIGSLFFTLLGIVKKEKLILFPASMEVISDEEWEDMHAQSMDYGFPFIQRPALEKKEKLDLYGLEATKFKTNTGELNFEQMMLLLNALPVDLTFVDENNKVRFFTRPKDRIFPRSPAVIGRDVENCHPSESVDVVNKIIEAFKDGSKDSARFWIDLKGRKILIQYFALKNSKDEYKGVLEVSQDITGIRELEGERRLLEW</sequence>
<reference evidence="3 4" key="1">
    <citation type="submission" date="2016-11" db="EMBL/GenBank/DDBJ databases">
        <authorList>
            <person name="Manzoor S."/>
        </authorList>
    </citation>
    <scope>NUCLEOTIDE SEQUENCE [LARGE SCALE GENOMIC DNA]</scope>
    <source>
        <strain evidence="3">Clostridium ultunense strain Esp</strain>
    </source>
</reference>
<evidence type="ECO:0000256" key="1">
    <source>
        <dbReference type="SAM" id="Coils"/>
    </source>
</evidence>
<dbReference type="PANTHER" id="PTHR39966:SF3">
    <property type="entry name" value="DUF438 DOMAIN-CONTAINING PROTEIN"/>
    <property type="match status" value="1"/>
</dbReference>
<dbReference type="InterPro" id="IPR009079">
    <property type="entry name" value="4_helix_cytokine-like_core"/>
</dbReference>
<feature type="domain" description="Hemerythrin-like" evidence="2">
    <location>
        <begin position="92"/>
        <end position="214"/>
    </location>
</feature>
<dbReference type="GO" id="GO:0005886">
    <property type="term" value="C:plasma membrane"/>
    <property type="evidence" value="ECO:0007669"/>
    <property type="project" value="TreeGrafter"/>
</dbReference>
<dbReference type="InterPro" id="IPR012312">
    <property type="entry name" value="Hemerythrin-like"/>
</dbReference>
<dbReference type="Pfam" id="PF01814">
    <property type="entry name" value="Hemerythrin"/>
    <property type="match status" value="1"/>
</dbReference>
<name>M1YZ96_9FIRM</name>
<dbReference type="Proteomes" id="UP000245423">
    <property type="component" value="Chromosome 1"/>
</dbReference>
<dbReference type="AlphaFoldDB" id="M1YZ96"/>
<feature type="coiled-coil region" evidence="1">
    <location>
        <begin position="165"/>
        <end position="192"/>
    </location>
</feature>
<dbReference type="Pfam" id="PF13596">
    <property type="entry name" value="PAS_10"/>
    <property type="match status" value="1"/>
</dbReference>
<keyword evidence="1" id="KW-0175">Coiled coil</keyword>
<gene>
    <name evidence="3" type="ORF">CUESP1_2632</name>
</gene>
<feature type="coiled-coil region" evidence="1">
    <location>
        <begin position="97"/>
        <end position="133"/>
    </location>
</feature>
<organism evidence="3 4">
    <name type="scientific">[Clostridium] ultunense Esp</name>
    <dbReference type="NCBI Taxonomy" id="1288971"/>
    <lineage>
        <taxon>Bacteria</taxon>
        <taxon>Bacillati</taxon>
        <taxon>Bacillota</taxon>
        <taxon>Tissierellia</taxon>
        <taxon>Tissierellales</taxon>
        <taxon>Tepidimicrobiaceae</taxon>
        <taxon>Schnuerera</taxon>
    </lineage>
</organism>
<protein>
    <submittedName>
        <fullName evidence="3">Putative PAS/PAC sensor protein</fullName>
    </submittedName>
</protein>
<dbReference type="Gene3D" id="1.20.120.520">
    <property type="entry name" value="nmb1532 protein domain like"/>
    <property type="match status" value="1"/>
</dbReference>
<accession>M1YZ96</accession>
<dbReference type="EMBL" id="LT669839">
    <property type="protein sequence ID" value="SHD77975.1"/>
    <property type="molecule type" value="Genomic_DNA"/>
</dbReference>
<evidence type="ECO:0000313" key="3">
    <source>
        <dbReference type="EMBL" id="SHD77975.1"/>
    </source>
</evidence>